<protein>
    <submittedName>
        <fullName evidence="1">Uncharacterized protein</fullName>
    </submittedName>
</protein>
<dbReference type="EMBL" id="BJWG01000019">
    <property type="protein sequence ID" value="GEL96356.1"/>
    <property type="molecule type" value="Genomic_DNA"/>
</dbReference>
<dbReference type="Proteomes" id="UP000321720">
    <property type="component" value="Unassembled WGS sequence"/>
</dbReference>
<reference evidence="1 2" key="1">
    <citation type="submission" date="2019-07" db="EMBL/GenBank/DDBJ databases">
        <title>Whole genome shotgun sequence of Cellulomonas composti NBRC 100758.</title>
        <authorList>
            <person name="Hosoyama A."/>
            <person name="Uohara A."/>
            <person name="Ohji S."/>
            <person name="Ichikawa N."/>
        </authorList>
    </citation>
    <scope>NUCLEOTIDE SEQUENCE [LARGE SCALE GENOMIC DNA]</scope>
    <source>
        <strain evidence="1 2">NBRC 100758</strain>
    </source>
</reference>
<sequence length="212" mass="22343">MVTSGGLVAEMSAACRERLASAGFQARAGGVFTRAVDGEVLGWLGLNRAVGGGGGLVEVNPVVGVRHQALEALIAELLGAKPHRYVPATLSSSLGYLMPASRYRPWMFGAEAPVGVVADELVAAVVEYGMPYVQRHGSLTAIVEAMARGEGVREFVAVRLPVGYLLLGEAQRALGALEASESAIAHRQDLAAQRFRGFAAAFRRRLNVSRGD</sequence>
<gene>
    <name evidence="1" type="ORF">CCO02nite_30140</name>
</gene>
<keyword evidence="2" id="KW-1185">Reference proteome</keyword>
<evidence type="ECO:0000313" key="2">
    <source>
        <dbReference type="Proteomes" id="UP000321720"/>
    </source>
</evidence>
<evidence type="ECO:0000313" key="1">
    <source>
        <dbReference type="EMBL" id="GEL96356.1"/>
    </source>
</evidence>
<proteinExistence type="predicted"/>
<accession>A0A511JEK2</accession>
<organism evidence="1 2">
    <name type="scientific">Cellulomonas composti</name>
    <dbReference type="NCBI Taxonomy" id="266130"/>
    <lineage>
        <taxon>Bacteria</taxon>
        <taxon>Bacillati</taxon>
        <taxon>Actinomycetota</taxon>
        <taxon>Actinomycetes</taxon>
        <taxon>Micrococcales</taxon>
        <taxon>Cellulomonadaceae</taxon>
        <taxon>Cellulomonas</taxon>
    </lineage>
</organism>
<comment type="caution">
    <text evidence="1">The sequence shown here is derived from an EMBL/GenBank/DDBJ whole genome shotgun (WGS) entry which is preliminary data.</text>
</comment>
<name>A0A511JEK2_9CELL</name>
<dbReference type="AlphaFoldDB" id="A0A511JEK2"/>